<dbReference type="GO" id="GO:0071949">
    <property type="term" value="F:FAD binding"/>
    <property type="evidence" value="ECO:0007669"/>
    <property type="project" value="InterPro"/>
</dbReference>
<dbReference type="InterPro" id="IPR016166">
    <property type="entry name" value="FAD-bd_PCMH"/>
</dbReference>
<feature type="chain" id="PRO_5014443824" description="FAD-binding PCMH-type domain-containing protein" evidence="5">
    <location>
        <begin position="22"/>
        <end position="631"/>
    </location>
</feature>
<keyword evidence="2" id="KW-0285">Flavoprotein</keyword>
<dbReference type="OrthoDB" id="9983560at2759"/>
<evidence type="ECO:0000256" key="4">
    <source>
        <dbReference type="ARBA" id="ARBA00023002"/>
    </source>
</evidence>
<dbReference type="PANTHER" id="PTHR42973">
    <property type="entry name" value="BINDING OXIDOREDUCTASE, PUTATIVE (AFU_ORTHOLOGUE AFUA_1G17690)-RELATED"/>
    <property type="match status" value="1"/>
</dbReference>
<reference evidence="7 8" key="1">
    <citation type="submission" date="2017-02" db="EMBL/GenBank/DDBJ databases">
        <title>Genomes of Trichoderma spp. with biocontrol activity.</title>
        <authorList>
            <person name="Gardiner D."/>
            <person name="Kazan K."/>
            <person name="Vos C."/>
            <person name="Harvey P."/>
        </authorList>
    </citation>
    <scope>NUCLEOTIDE SEQUENCE [LARGE SCALE GENOMIC DNA]</scope>
    <source>
        <strain evidence="7 8">A5MH</strain>
    </source>
</reference>
<name>A0A2K0TLI0_9HYPO</name>
<dbReference type="EMBL" id="MTYH01000016">
    <property type="protein sequence ID" value="PNP46384.1"/>
    <property type="molecule type" value="Genomic_DNA"/>
</dbReference>
<dbReference type="PANTHER" id="PTHR42973:SF13">
    <property type="entry name" value="FAD-BINDING PCMH-TYPE DOMAIN-CONTAINING PROTEIN"/>
    <property type="match status" value="1"/>
</dbReference>
<dbReference type="SUPFAM" id="SSF56176">
    <property type="entry name" value="FAD-binding/transporter-associated domain-like"/>
    <property type="match status" value="1"/>
</dbReference>
<evidence type="ECO:0000259" key="6">
    <source>
        <dbReference type="PROSITE" id="PS51387"/>
    </source>
</evidence>
<evidence type="ECO:0000256" key="5">
    <source>
        <dbReference type="SAM" id="SignalP"/>
    </source>
</evidence>
<dbReference type="Pfam" id="PF01565">
    <property type="entry name" value="FAD_binding_4"/>
    <property type="match status" value="1"/>
</dbReference>
<feature type="domain" description="FAD-binding PCMH-type" evidence="6">
    <location>
        <begin position="117"/>
        <end position="300"/>
    </location>
</feature>
<protein>
    <recommendedName>
        <fullName evidence="6">FAD-binding PCMH-type domain-containing protein</fullName>
    </recommendedName>
</protein>
<dbReference type="InterPro" id="IPR006094">
    <property type="entry name" value="Oxid_FAD_bind_N"/>
</dbReference>
<keyword evidence="5" id="KW-0732">Signal</keyword>
<gene>
    <name evidence="7" type="ORF">TGAMA5MH_02420</name>
</gene>
<dbReference type="InterPro" id="IPR016169">
    <property type="entry name" value="FAD-bd_PCMH_sub2"/>
</dbReference>
<comment type="similarity">
    <text evidence="1">Belongs to the oxygen-dependent FAD-linked oxidoreductase family.</text>
</comment>
<evidence type="ECO:0000256" key="3">
    <source>
        <dbReference type="ARBA" id="ARBA00022827"/>
    </source>
</evidence>
<dbReference type="AlphaFoldDB" id="A0A2K0TLI0"/>
<accession>A0A2K0TLI0</accession>
<dbReference type="InterPro" id="IPR050416">
    <property type="entry name" value="FAD-linked_Oxidoreductase"/>
</dbReference>
<proteinExistence type="inferred from homology"/>
<dbReference type="InterPro" id="IPR036318">
    <property type="entry name" value="FAD-bd_PCMH-like_sf"/>
</dbReference>
<evidence type="ECO:0000256" key="1">
    <source>
        <dbReference type="ARBA" id="ARBA00005466"/>
    </source>
</evidence>
<dbReference type="PROSITE" id="PS51387">
    <property type="entry name" value="FAD_PCMH"/>
    <property type="match status" value="1"/>
</dbReference>
<keyword evidence="3" id="KW-0274">FAD</keyword>
<feature type="signal peptide" evidence="5">
    <location>
        <begin position="1"/>
        <end position="21"/>
    </location>
</feature>
<sequence>MLAFSYQLLFALSGMVSGAHALRSETESCKAYPGTSSWPSASTWAALNQTLDGRLLQPSPPGAVCHSDQPTYNASQCADVAEEWTTYEFHTENPVSVMWDQYDNYTCLPEMNTTCSSAGYPAYVVNASSAEHVKIGIDFARKYNIRLNVKNTGHDYMGRSNSPGSLSIWTHHLNQITYNQGQLKLSGSGRIISGDSYTVGGGAQMYNVYSAADKHHQTIVGGGAKSVGIGGYITGGGHSVLAPTHGLAADNVWEMEIVTPGGDILTVNEDQNPDLFWAMRGGGGSTFGVITSATLKAYPSPKVTGVTLVIVTDTKESFVPDLLAYIASQMPSLMEQGVSGYNIMTKDMQNPIQEPGLPDRIAGLVGSCIMQDIDGSQVITEAFNPINETIQQRWPNKVQFYTIIEQFDSFLGWFDKNYDMYSAGGSAYLVSRLLDGEALTGDSEALRNALQEVLSSGSKGSLAAYMVAGKGVQEAVPRGGGNAVNPAWRTAYVHALNGETFAPLNSTDEDRAKAVLEKNFQPLRDLTPGGGAYINEARHISPILAFLSPIKLQILTILHRPFRSKKIINKPFGAATTQGCCKSSAKSTQQMFSGARHVWATRDGRSVKMDNFVRNDADIWPGIRSVIACYT</sequence>
<comment type="caution">
    <text evidence="7">The sequence shown here is derived from an EMBL/GenBank/DDBJ whole genome shotgun (WGS) entry which is preliminary data.</text>
</comment>
<organism evidence="7 8">
    <name type="scientific">Trichoderma gamsii</name>
    <dbReference type="NCBI Taxonomy" id="398673"/>
    <lineage>
        <taxon>Eukaryota</taxon>
        <taxon>Fungi</taxon>
        <taxon>Dikarya</taxon>
        <taxon>Ascomycota</taxon>
        <taxon>Pezizomycotina</taxon>
        <taxon>Sordariomycetes</taxon>
        <taxon>Hypocreomycetidae</taxon>
        <taxon>Hypocreales</taxon>
        <taxon>Hypocreaceae</taxon>
        <taxon>Trichoderma</taxon>
    </lineage>
</organism>
<dbReference type="Gene3D" id="3.30.465.10">
    <property type="match status" value="1"/>
</dbReference>
<keyword evidence="4" id="KW-0560">Oxidoreductase</keyword>
<dbReference type="GO" id="GO:0016491">
    <property type="term" value="F:oxidoreductase activity"/>
    <property type="evidence" value="ECO:0007669"/>
    <property type="project" value="UniProtKB-KW"/>
</dbReference>
<dbReference type="Proteomes" id="UP000236546">
    <property type="component" value="Unassembled WGS sequence"/>
</dbReference>
<evidence type="ECO:0000313" key="8">
    <source>
        <dbReference type="Proteomes" id="UP000236546"/>
    </source>
</evidence>
<evidence type="ECO:0000313" key="7">
    <source>
        <dbReference type="EMBL" id="PNP46384.1"/>
    </source>
</evidence>
<evidence type="ECO:0000256" key="2">
    <source>
        <dbReference type="ARBA" id="ARBA00022630"/>
    </source>
</evidence>